<keyword evidence="2" id="KW-1185">Reference proteome</keyword>
<accession>A0ABV5R3U4</accession>
<protein>
    <submittedName>
        <fullName evidence="1">Uncharacterized protein</fullName>
    </submittedName>
</protein>
<dbReference type="RefSeq" id="WP_345519292.1">
    <property type="nucleotide sequence ID" value="NZ_BAAAXD010000053.1"/>
</dbReference>
<organism evidence="1 2">
    <name type="scientific">Streptomyces yanii</name>
    <dbReference type="NCBI Taxonomy" id="78510"/>
    <lineage>
        <taxon>Bacteria</taxon>
        <taxon>Bacillati</taxon>
        <taxon>Actinomycetota</taxon>
        <taxon>Actinomycetes</taxon>
        <taxon>Kitasatosporales</taxon>
        <taxon>Streptomycetaceae</taxon>
        <taxon>Streptomyces</taxon>
    </lineage>
</organism>
<reference evidence="1 2" key="1">
    <citation type="submission" date="2024-09" db="EMBL/GenBank/DDBJ databases">
        <authorList>
            <person name="Sun Q."/>
            <person name="Mori K."/>
        </authorList>
    </citation>
    <scope>NUCLEOTIDE SEQUENCE [LARGE SCALE GENOMIC DNA]</scope>
    <source>
        <strain evidence="1 2">JCM 3331</strain>
    </source>
</reference>
<evidence type="ECO:0000313" key="1">
    <source>
        <dbReference type="EMBL" id="MFB9572417.1"/>
    </source>
</evidence>
<dbReference type="EMBL" id="JBHMCG010000040">
    <property type="protein sequence ID" value="MFB9572417.1"/>
    <property type="molecule type" value="Genomic_DNA"/>
</dbReference>
<gene>
    <name evidence="1" type="ORF">ACFFTL_08795</name>
</gene>
<sequence>MSIRSVHPVSAEQIYAALVALGAEPVLDPDVWPEGPQVEDRLRLLGALLAKTELEITASTGVGRQPLEDVAEALLGWTEQAGPDSQVSSVVLANRLQLTAVQLMGPEEEGPPRRAASWAAVVAATDALSARLFFERGDIRATRRALDRTEASVIAILEGLHDLRVAIGDIEE</sequence>
<comment type="caution">
    <text evidence="1">The sequence shown here is derived from an EMBL/GenBank/DDBJ whole genome shotgun (WGS) entry which is preliminary data.</text>
</comment>
<name>A0ABV5R3U4_9ACTN</name>
<dbReference type="Proteomes" id="UP001589710">
    <property type="component" value="Unassembled WGS sequence"/>
</dbReference>
<evidence type="ECO:0000313" key="2">
    <source>
        <dbReference type="Proteomes" id="UP001589710"/>
    </source>
</evidence>
<proteinExistence type="predicted"/>